<accession>A0AAW0QCM7</accession>
<keyword evidence="1" id="KW-0812">Transmembrane</keyword>
<sequence length="147" mass="17156">MPPPSAAMTEELPYDENEERIRRSRNWIYVLIFRYKIRGPFVNDSKWLRGFDWIAVITLLLLPFLPAFLAYVFNCYPLVYLALGYYTWLLMYQSFLTFPESCTVIWPAFYLSPCLTFGAFFSVAASHAVFALVLPVLTMHAKESTER</sequence>
<dbReference type="AlphaFoldDB" id="A0AAW0QCM7"/>
<organism evidence="2 3">
    <name type="scientific">Apiospora kogelbergensis</name>
    <dbReference type="NCBI Taxonomy" id="1337665"/>
    <lineage>
        <taxon>Eukaryota</taxon>
        <taxon>Fungi</taxon>
        <taxon>Dikarya</taxon>
        <taxon>Ascomycota</taxon>
        <taxon>Pezizomycotina</taxon>
        <taxon>Sordariomycetes</taxon>
        <taxon>Xylariomycetidae</taxon>
        <taxon>Amphisphaeriales</taxon>
        <taxon>Apiosporaceae</taxon>
        <taxon>Apiospora</taxon>
    </lineage>
</organism>
<keyword evidence="3" id="KW-1185">Reference proteome</keyword>
<gene>
    <name evidence="2" type="ORF">PG999_013000</name>
</gene>
<keyword evidence="1" id="KW-0472">Membrane</keyword>
<evidence type="ECO:0000256" key="1">
    <source>
        <dbReference type="SAM" id="Phobius"/>
    </source>
</evidence>
<keyword evidence="1" id="KW-1133">Transmembrane helix</keyword>
<dbReference type="Proteomes" id="UP001392437">
    <property type="component" value="Unassembled WGS sequence"/>
</dbReference>
<evidence type="ECO:0000313" key="2">
    <source>
        <dbReference type="EMBL" id="KAK8097056.1"/>
    </source>
</evidence>
<proteinExistence type="predicted"/>
<protein>
    <submittedName>
        <fullName evidence="2">Uncharacterized protein</fullName>
    </submittedName>
</protein>
<name>A0AAW0QCM7_9PEZI</name>
<feature type="transmembrane region" description="Helical" evidence="1">
    <location>
        <begin position="78"/>
        <end position="95"/>
    </location>
</feature>
<feature type="transmembrane region" description="Helical" evidence="1">
    <location>
        <begin position="53"/>
        <end position="73"/>
    </location>
</feature>
<comment type="caution">
    <text evidence="2">The sequence shown here is derived from an EMBL/GenBank/DDBJ whole genome shotgun (WGS) entry which is preliminary data.</text>
</comment>
<evidence type="ECO:0000313" key="3">
    <source>
        <dbReference type="Proteomes" id="UP001392437"/>
    </source>
</evidence>
<dbReference type="EMBL" id="JAQQWP010000010">
    <property type="protein sequence ID" value="KAK8097056.1"/>
    <property type="molecule type" value="Genomic_DNA"/>
</dbReference>
<feature type="transmembrane region" description="Helical" evidence="1">
    <location>
        <begin position="115"/>
        <end position="137"/>
    </location>
</feature>
<reference evidence="2 3" key="1">
    <citation type="submission" date="2023-01" db="EMBL/GenBank/DDBJ databases">
        <title>Analysis of 21 Apiospora genomes using comparative genomics revels a genus with tremendous synthesis potential of carbohydrate active enzymes and secondary metabolites.</title>
        <authorList>
            <person name="Sorensen T."/>
        </authorList>
    </citation>
    <scope>NUCLEOTIDE SEQUENCE [LARGE SCALE GENOMIC DNA]</scope>
    <source>
        <strain evidence="2 3">CBS 117206</strain>
    </source>
</reference>